<organism evidence="1">
    <name type="scientific">Arundo donax</name>
    <name type="common">Giant reed</name>
    <name type="synonym">Donax arundinaceus</name>
    <dbReference type="NCBI Taxonomy" id="35708"/>
    <lineage>
        <taxon>Eukaryota</taxon>
        <taxon>Viridiplantae</taxon>
        <taxon>Streptophyta</taxon>
        <taxon>Embryophyta</taxon>
        <taxon>Tracheophyta</taxon>
        <taxon>Spermatophyta</taxon>
        <taxon>Magnoliopsida</taxon>
        <taxon>Liliopsida</taxon>
        <taxon>Poales</taxon>
        <taxon>Poaceae</taxon>
        <taxon>PACMAD clade</taxon>
        <taxon>Arundinoideae</taxon>
        <taxon>Arundineae</taxon>
        <taxon>Arundo</taxon>
    </lineage>
</organism>
<reference evidence="1" key="2">
    <citation type="journal article" date="2015" name="Data Brief">
        <title>Shoot transcriptome of the giant reed, Arundo donax.</title>
        <authorList>
            <person name="Barrero R.A."/>
            <person name="Guerrero F.D."/>
            <person name="Moolhuijzen P."/>
            <person name="Goolsby J.A."/>
            <person name="Tidwell J."/>
            <person name="Bellgard S.E."/>
            <person name="Bellgard M.I."/>
        </authorList>
    </citation>
    <scope>NUCLEOTIDE SEQUENCE</scope>
    <source>
        <tissue evidence="1">Shoot tissue taken approximately 20 cm above the soil surface</tissue>
    </source>
</reference>
<accession>A0A0A9F6F9</accession>
<dbReference type="EMBL" id="GBRH01192185">
    <property type="protein sequence ID" value="JAE05711.1"/>
    <property type="molecule type" value="Transcribed_RNA"/>
</dbReference>
<evidence type="ECO:0000313" key="1">
    <source>
        <dbReference type="EMBL" id="JAE05711.1"/>
    </source>
</evidence>
<name>A0A0A9F6F9_ARUDO</name>
<sequence>MQCMFPPPSTISLAPSTITTCQATTHSFVRSSELIFKFTLDF</sequence>
<protein>
    <submittedName>
        <fullName evidence="1">Agmatine deiminase</fullName>
    </submittedName>
</protein>
<dbReference type="AlphaFoldDB" id="A0A0A9F6F9"/>
<proteinExistence type="predicted"/>
<reference evidence="1" key="1">
    <citation type="submission" date="2014-09" db="EMBL/GenBank/DDBJ databases">
        <authorList>
            <person name="Magalhaes I.L.F."/>
            <person name="Oliveira U."/>
            <person name="Santos F.R."/>
            <person name="Vidigal T.H.D.A."/>
            <person name="Brescovit A.D."/>
            <person name="Santos A.J."/>
        </authorList>
    </citation>
    <scope>NUCLEOTIDE SEQUENCE</scope>
    <source>
        <tissue evidence="1">Shoot tissue taken approximately 20 cm above the soil surface</tissue>
    </source>
</reference>